<accession>A0A450YI92</accession>
<dbReference type="AlphaFoldDB" id="A0A450YI92"/>
<proteinExistence type="predicted"/>
<name>A0A450YI92_9GAMM</name>
<organism evidence="2">
    <name type="scientific">Candidatus Kentrum sp. SD</name>
    <dbReference type="NCBI Taxonomy" id="2126332"/>
    <lineage>
        <taxon>Bacteria</taxon>
        <taxon>Pseudomonadati</taxon>
        <taxon>Pseudomonadota</taxon>
        <taxon>Gammaproteobacteria</taxon>
        <taxon>Candidatus Kentrum</taxon>
    </lineage>
</organism>
<reference evidence="2" key="1">
    <citation type="submission" date="2019-02" db="EMBL/GenBank/DDBJ databases">
        <authorList>
            <person name="Gruber-Vodicka R. H."/>
            <person name="Seah K. B. B."/>
        </authorList>
    </citation>
    <scope>NUCLEOTIDE SEQUENCE</scope>
    <source>
        <strain evidence="2">BECK_S1320</strain>
        <strain evidence="1">BECK_S1321</strain>
    </source>
</reference>
<dbReference type="EMBL" id="CAADFR010000017">
    <property type="protein sequence ID" value="VFK37602.1"/>
    <property type="molecule type" value="Genomic_DNA"/>
</dbReference>
<evidence type="ECO:0000313" key="2">
    <source>
        <dbReference type="EMBL" id="VFK41282.1"/>
    </source>
</evidence>
<dbReference type="EMBL" id="CAADFU010000011">
    <property type="protein sequence ID" value="VFK41282.1"/>
    <property type="molecule type" value="Genomic_DNA"/>
</dbReference>
<evidence type="ECO:0000313" key="1">
    <source>
        <dbReference type="EMBL" id="VFK37602.1"/>
    </source>
</evidence>
<gene>
    <name evidence="2" type="ORF">BECKSD772E_GA0070983_10116</name>
    <name evidence="1" type="ORF">BECKSD772F_GA0070984_101711</name>
</gene>
<protein>
    <submittedName>
        <fullName evidence="2">Uncharacterized protein</fullName>
    </submittedName>
</protein>
<sequence>MFRISHGICSCIGKIKFLDVDVDKRKHIHPCYAGGTPALLPRRGIMFCLALQNHHRLTVTVLLISPSPVLFAATTQYSNLDPRA</sequence>